<dbReference type="Gene3D" id="3.30.429.10">
    <property type="entry name" value="Macrophage Migration Inhibitory Factor"/>
    <property type="match status" value="1"/>
</dbReference>
<proteinExistence type="inferred from homology"/>
<gene>
    <name evidence="3" type="ORF">FA09DRAFT_329404</name>
</gene>
<dbReference type="InterPro" id="IPR014347">
    <property type="entry name" value="Tautomerase/MIF_sf"/>
</dbReference>
<dbReference type="InterPro" id="IPR001398">
    <property type="entry name" value="Macrophage_inhib_fac"/>
</dbReference>
<evidence type="ECO:0000256" key="1">
    <source>
        <dbReference type="ARBA" id="ARBA00005851"/>
    </source>
</evidence>
<sequence length="146" mass="16187">MPLLVLTLTPALRRQVDAAQFCNDFAQAAARVAGRQKKFIFIKLAEGELSFGGQLAERAWLLEFVAAEIVTEDRTAAMSRGLFEFLGSALGTSIEQGVIEFRPLQPWASGTMGMTYAELEPQLRERAAQRRAEREGQDDKPRGSKL</sequence>
<dbReference type="SUPFAM" id="SSF55331">
    <property type="entry name" value="Tautomerase/MIF"/>
    <property type="match status" value="1"/>
</dbReference>
<evidence type="ECO:0000256" key="2">
    <source>
        <dbReference type="SAM" id="MobiDB-lite"/>
    </source>
</evidence>
<organism evidence="3 4">
    <name type="scientific">Tilletiopsis washingtonensis</name>
    <dbReference type="NCBI Taxonomy" id="58919"/>
    <lineage>
        <taxon>Eukaryota</taxon>
        <taxon>Fungi</taxon>
        <taxon>Dikarya</taxon>
        <taxon>Basidiomycota</taxon>
        <taxon>Ustilaginomycotina</taxon>
        <taxon>Exobasidiomycetes</taxon>
        <taxon>Entylomatales</taxon>
        <taxon>Entylomatales incertae sedis</taxon>
        <taxon>Tilletiopsis</taxon>
    </lineage>
</organism>
<dbReference type="Proteomes" id="UP000245946">
    <property type="component" value="Unassembled WGS sequence"/>
</dbReference>
<dbReference type="RefSeq" id="XP_025599209.1">
    <property type="nucleotide sequence ID" value="XM_025742167.1"/>
</dbReference>
<name>A0A316ZB67_9BASI</name>
<accession>A0A316ZB67</accession>
<dbReference type="AlphaFoldDB" id="A0A316ZB67"/>
<evidence type="ECO:0000313" key="3">
    <source>
        <dbReference type="EMBL" id="PWN98930.1"/>
    </source>
</evidence>
<evidence type="ECO:0008006" key="5">
    <source>
        <dbReference type="Google" id="ProtNLM"/>
    </source>
</evidence>
<reference evidence="3 4" key="1">
    <citation type="journal article" date="2018" name="Mol. Biol. Evol.">
        <title>Broad Genomic Sampling Reveals a Smut Pathogenic Ancestry of the Fungal Clade Ustilaginomycotina.</title>
        <authorList>
            <person name="Kijpornyongpan T."/>
            <person name="Mondo S.J."/>
            <person name="Barry K."/>
            <person name="Sandor L."/>
            <person name="Lee J."/>
            <person name="Lipzen A."/>
            <person name="Pangilinan J."/>
            <person name="LaButti K."/>
            <person name="Hainaut M."/>
            <person name="Henrissat B."/>
            <person name="Grigoriev I.V."/>
            <person name="Spatafora J.W."/>
            <person name="Aime M.C."/>
        </authorList>
    </citation>
    <scope>NUCLEOTIDE SEQUENCE [LARGE SCALE GENOMIC DNA]</scope>
    <source>
        <strain evidence="3 4">MCA 4186</strain>
    </source>
</reference>
<feature type="region of interest" description="Disordered" evidence="2">
    <location>
        <begin position="125"/>
        <end position="146"/>
    </location>
</feature>
<keyword evidence="4" id="KW-1185">Reference proteome</keyword>
<evidence type="ECO:0000313" key="4">
    <source>
        <dbReference type="Proteomes" id="UP000245946"/>
    </source>
</evidence>
<dbReference type="GeneID" id="37269711"/>
<dbReference type="EMBL" id="KZ819290">
    <property type="protein sequence ID" value="PWN98930.1"/>
    <property type="molecule type" value="Genomic_DNA"/>
</dbReference>
<comment type="similarity">
    <text evidence="1">Belongs to the MIF family.</text>
</comment>
<dbReference type="Pfam" id="PF01187">
    <property type="entry name" value="MIF"/>
    <property type="match status" value="1"/>
</dbReference>
<protein>
    <recommendedName>
        <fullName evidence="5">Tautomerase/MIF</fullName>
    </recommendedName>
</protein>